<dbReference type="CTD" id="8236988"/>
<dbReference type="InParanoid" id="E0W3A3"/>
<proteinExistence type="inferred from homology"/>
<dbReference type="Proteomes" id="UP000009046">
    <property type="component" value="Unassembled WGS sequence"/>
</dbReference>
<dbReference type="RefSeq" id="XP_002432847.1">
    <property type="nucleotide sequence ID" value="XM_002432802.1"/>
</dbReference>
<accession>E0W3A3</accession>
<evidence type="ECO:0000256" key="1">
    <source>
        <dbReference type="ARBA" id="ARBA00008645"/>
    </source>
</evidence>
<dbReference type="GO" id="GO:0016787">
    <property type="term" value="F:hydrolase activity"/>
    <property type="evidence" value="ECO:0007669"/>
    <property type="project" value="UniProtKB-KW"/>
</dbReference>
<dbReference type="OMA" id="HNNYPER"/>
<dbReference type="VEuPathDB" id="VectorBase:PHUM602490"/>
<protein>
    <submittedName>
        <fullName evidence="4 5">Valacyclovir hydrolase, putative</fullName>
    </submittedName>
</protein>
<gene>
    <name evidence="5" type="primary">8236988</name>
    <name evidence="4" type="ORF">Phum_PHUM602490</name>
</gene>
<sequence>MTEHGEFLRSKSESLDLTFPVPWGVIEGKCWGDPSQSPVLMIHGLQDNAGTFDRLVNLLPDSFYYVCIDLPGHGKSTRFPKGVFLDFMLFLSSVRRVILQLEWRQFIIVGHSFGGQLGSYYAAFYPEEVKKLIMLDTLAPFAVPLDRHLQHCKDSIKKMIELEKKLSNSNPPNYTHEEAINRLINSRMSPISKQGAEILNQRLKYNLQAPITPEIHFNVISHITSSVLIIITNSYLKFVESYRKGHLDYETLQFFNKKNNFQIVSIPGHHDVHNDEPHLVAPHIEKFITLPKSVL</sequence>
<organism>
    <name type="scientific">Pediculus humanus subsp. corporis</name>
    <name type="common">Body louse</name>
    <dbReference type="NCBI Taxonomy" id="121224"/>
    <lineage>
        <taxon>Eukaryota</taxon>
        <taxon>Metazoa</taxon>
        <taxon>Ecdysozoa</taxon>
        <taxon>Arthropoda</taxon>
        <taxon>Hexapoda</taxon>
        <taxon>Insecta</taxon>
        <taxon>Pterygota</taxon>
        <taxon>Neoptera</taxon>
        <taxon>Paraneoptera</taxon>
        <taxon>Psocodea</taxon>
        <taxon>Troctomorpha</taxon>
        <taxon>Phthiraptera</taxon>
        <taxon>Anoplura</taxon>
        <taxon>Pediculidae</taxon>
        <taxon>Pediculus</taxon>
    </lineage>
</organism>
<evidence type="ECO:0000313" key="6">
    <source>
        <dbReference type="Proteomes" id="UP000009046"/>
    </source>
</evidence>
<dbReference type="AlphaFoldDB" id="E0W3A3"/>
<evidence type="ECO:0000313" key="5">
    <source>
        <dbReference type="EnsemblMetazoa" id="PHUM602490-PA"/>
    </source>
</evidence>
<dbReference type="EnsemblMetazoa" id="PHUM602490-RA">
    <property type="protein sequence ID" value="PHUM602490-PA"/>
    <property type="gene ID" value="PHUM602490"/>
</dbReference>
<dbReference type="STRING" id="121224.E0W3A3"/>
<dbReference type="eggNOG" id="KOG1454">
    <property type="taxonomic scope" value="Eukaryota"/>
</dbReference>
<keyword evidence="6" id="KW-1185">Reference proteome</keyword>
<dbReference type="InterPro" id="IPR000073">
    <property type="entry name" value="AB_hydrolase_1"/>
</dbReference>
<dbReference type="EMBL" id="AAZO01007355">
    <property type="status" value="NOT_ANNOTATED_CDS"/>
    <property type="molecule type" value="Genomic_DNA"/>
</dbReference>
<reference evidence="4" key="2">
    <citation type="submission" date="2007-04" db="EMBL/GenBank/DDBJ databases">
        <title>The genome of the human body louse.</title>
        <authorList>
            <consortium name="The Human Body Louse Genome Consortium"/>
            <person name="Kirkness E."/>
            <person name="Walenz B."/>
            <person name="Hass B."/>
            <person name="Bruggner R."/>
            <person name="Strausberg R."/>
        </authorList>
    </citation>
    <scope>NUCLEOTIDE SEQUENCE</scope>
    <source>
        <strain evidence="4">USDA</strain>
    </source>
</reference>
<dbReference type="SUPFAM" id="SSF53474">
    <property type="entry name" value="alpha/beta-Hydrolases"/>
    <property type="match status" value="1"/>
</dbReference>
<dbReference type="EMBL" id="DS235882">
    <property type="protein sequence ID" value="EEB20109.1"/>
    <property type="molecule type" value="Genomic_DNA"/>
</dbReference>
<reference evidence="4" key="1">
    <citation type="submission" date="2007-04" db="EMBL/GenBank/DDBJ databases">
        <title>Annotation of Pediculus humanus corporis strain USDA.</title>
        <authorList>
            <person name="Kirkness E."/>
            <person name="Hannick L."/>
            <person name="Hass B."/>
            <person name="Bruggner R."/>
            <person name="Lawson D."/>
            <person name="Bidwell S."/>
            <person name="Joardar V."/>
            <person name="Caler E."/>
            <person name="Walenz B."/>
            <person name="Inman J."/>
            <person name="Schobel S."/>
            <person name="Galinsky K."/>
            <person name="Amedeo P."/>
            <person name="Strausberg R."/>
        </authorList>
    </citation>
    <scope>NUCLEOTIDE SEQUENCE</scope>
    <source>
        <strain evidence="4">USDA</strain>
    </source>
</reference>
<comment type="similarity">
    <text evidence="1">Belongs to the AB hydrolase superfamily.</text>
</comment>
<dbReference type="Gene3D" id="3.40.50.1820">
    <property type="entry name" value="alpha/beta hydrolase"/>
    <property type="match status" value="1"/>
</dbReference>
<dbReference type="OrthoDB" id="6431331at2759"/>
<keyword evidence="2 4" id="KW-0378">Hydrolase</keyword>
<dbReference type="GeneID" id="8236988"/>
<dbReference type="KEGG" id="phu:Phum_PHUM602490"/>
<evidence type="ECO:0000313" key="4">
    <source>
        <dbReference type="EMBL" id="EEB20109.1"/>
    </source>
</evidence>
<dbReference type="InterPro" id="IPR029058">
    <property type="entry name" value="AB_hydrolase_fold"/>
</dbReference>
<evidence type="ECO:0000259" key="3">
    <source>
        <dbReference type="Pfam" id="PF00561"/>
    </source>
</evidence>
<dbReference type="InterPro" id="IPR050266">
    <property type="entry name" value="AB_hydrolase_sf"/>
</dbReference>
<reference evidence="5" key="3">
    <citation type="submission" date="2020-05" db="UniProtKB">
        <authorList>
            <consortium name="EnsemblMetazoa"/>
        </authorList>
    </citation>
    <scope>IDENTIFICATION</scope>
    <source>
        <strain evidence="5">USDA</strain>
    </source>
</reference>
<dbReference type="InterPro" id="IPR000639">
    <property type="entry name" value="Epox_hydrolase-like"/>
</dbReference>
<name>E0W3A3_PEDHC</name>
<dbReference type="PRINTS" id="PR00412">
    <property type="entry name" value="EPOXHYDRLASE"/>
</dbReference>
<dbReference type="GO" id="GO:0016020">
    <property type="term" value="C:membrane"/>
    <property type="evidence" value="ECO:0007669"/>
    <property type="project" value="TreeGrafter"/>
</dbReference>
<feature type="domain" description="AB hydrolase-1" evidence="3">
    <location>
        <begin position="38"/>
        <end position="143"/>
    </location>
</feature>
<dbReference type="PANTHER" id="PTHR43798:SF14">
    <property type="entry name" value="SERINE HYDROLASE-LIKE PROTEIN DDB_G0286239"/>
    <property type="match status" value="1"/>
</dbReference>
<dbReference type="HOGENOM" id="CLU_020336_8_0_1"/>
<dbReference type="PANTHER" id="PTHR43798">
    <property type="entry name" value="MONOACYLGLYCEROL LIPASE"/>
    <property type="match status" value="1"/>
</dbReference>
<dbReference type="PRINTS" id="PR00111">
    <property type="entry name" value="ABHYDROLASE"/>
</dbReference>
<dbReference type="Pfam" id="PF00561">
    <property type="entry name" value="Abhydrolase_1"/>
    <property type="match status" value="1"/>
</dbReference>
<evidence type="ECO:0000256" key="2">
    <source>
        <dbReference type="ARBA" id="ARBA00022801"/>
    </source>
</evidence>